<proteinExistence type="inferred from homology"/>
<protein>
    <recommendedName>
        <fullName evidence="2">Glucose-methanol-choline oxidoreductase C-terminal domain-containing protein</fullName>
    </recommendedName>
</protein>
<dbReference type="AlphaFoldDB" id="A0A1B6L9F1"/>
<dbReference type="InterPro" id="IPR007867">
    <property type="entry name" value="GMC_OxRtase_C"/>
</dbReference>
<sequence>MESPIRMTGVDPPDIELILTGFGKNDPVNLKGLLALFNYQDYIVDEFIKINENAFTFFMLPTLITPQSRGRVLLQSPDPEVDPIIIPDYFSDPRDIQTFLRAYDIISRFVQTDPMKSIDATLHEIRIPACETYNFPSSEYRACALRYLAASAYHYAGTCKMGPSQDPTTVVGPDLKIHGIQGMRIVDASVMSTIVRGNTNAAVIMIAEKGSDLVKSTWIRQ</sequence>
<dbReference type="InterPro" id="IPR036188">
    <property type="entry name" value="FAD/NAD-bd_sf"/>
</dbReference>
<dbReference type="GO" id="GO:0016614">
    <property type="term" value="F:oxidoreductase activity, acting on CH-OH group of donors"/>
    <property type="evidence" value="ECO:0007669"/>
    <property type="project" value="InterPro"/>
</dbReference>
<gene>
    <name evidence="3" type="ORF">g.12325</name>
</gene>
<dbReference type="EMBL" id="GEBQ01019712">
    <property type="protein sequence ID" value="JAT20265.1"/>
    <property type="molecule type" value="Transcribed_RNA"/>
</dbReference>
<reference evidence="3" key="1">
    <citation type="submission" date="2015-11" db="EMBL/GenBank/DDBJ databases">
        <title>De novo transcriptome assembly of four potential Pierce s Disease insect vectors from Arizona vineyards.</title>
        <authorList>
            <person name="Tassone E.E."/>
        </authorList>
    </citation>
    <scope>NUCLEOTIDE SEQUENCE</scope>
</reference>
<dbReference type="SUPFAM" id="SSF54373">
    <property type="entry name" value="FAD-linked reductases, C-terminal domain"/>
    <property type="match status" value="1"/>
</dbReference>
<dbReference type="Gene3D" id="3.50.50.60">
    <property type="entry name" value="FAD/NAD(P)-binding domain"/>
    <property type="match status" value="1"/>
</dbReference>
<evidence type="ECO:0000313" key="3">
    <source>
        <dbReference type="EMBL" id="JAT20265.1"/>
    </source>
</evidence>
<dbReference type="Gene3D" id="3.30.560.10">
    <property type="entry name" value="Glucose Oxidase, domain 3"/>
    <property type="match status" value="1"/>
</dbReference>
<dbReference type="SUPFAM" id="SSF51905">
    <property type="entry name" value="FAD/NAD(P)-binding domain"/>
    <property type="match status" value="1"/>
</dbReference>
<dbReference type="GO" id="GO:0050660">
    <property type="term" value="F:flavin adenine dinucleotide binding"/>
    <property type="evidence" value="ECO:0007669"/>
    <property type="project" value="InterPro"/>
</dbReference>
<dbReference type="PANTHER" id="PTHR11552">
    <property type="entry name" value="GLUCOSE-METHANOL-CHOLINE GMC OXIDOREDUCTASE"/>
    <property type="match status" value="1"/>
</dbReference>
<organism evidence="3">
    <name type="scientific">Graphocephala atropunctata</name>
    <dbReference type="NCBI Taxonomy" id="36148"/>
    <lineage>
        <taxon>Eukaryota</taxon>
        <taxon>Metazoa</taxon>
        <taxon>Ecdysozoa</taxon>
        <taxon>Arthropoda</taxon>
        <taxon>Hexapoda</taxon>
        <taxon>Insecta</taxon>
        <taxon>Pterygota</taxon>
        <taxon>Neoptera</taxon>
        <taxon>Paraneoptera</taxon>
        <taxon>Hemiptera</taxon>
        <taxon>Auchenorrhyncha</taxon>
        <taxon>Membracoidea</taxon>
        <taxon>Cicadellidae</taxon>
        <taxon>Cicadellinae</taxon>
        <taxon>Cicadellini</taxon>
        <taxon>Graphocephala</taxon>
    </lineage>
</organism>
<name>A0A1B6L9F1_9HEMI</name>
<evidence type="ECO:0000256" key="1">
    <source>
        <dbReference type="ARBA" id="ARBA00010790"/>
    </source>
</evidence>
<feature type="domain" description="Glucose-methanol-choline oxidoreductase C-terminal" evidence="2">
    <location>
        <begin position="66"/>
        <end position="207"/>
    </location>
</feature>
<comment type="similarity">
    <text evidence="1">Belongs to the GMC oxidoreductase family.</text>
</comment>
<dbReference type="PANTHER" id="PTHR11552:SF158">
    <property type="entry name" value="GH23626P-RELATED"/>
    <property type="match status" value="1"/>
</dbReference>
<dbReference type="InterPro" id="IPR012132">
    <property type="entry name" value="GMC_OxRdtase"/>
</dbReference>
<dbReference type="Pfam" id="PF05199">
    <property type="entry name" value="GMC_oxred_C"/>
    <property type="match status" value="1"/>
</dbReference>
<evidence type="ECO:0000259" key="2">
    <source>
        <dbReference type="Pfam" id="PF05199"/>
    </source>
</evidence>
<accession>A0A1B6L9F1</accession>